<dbReference type="Proteomes" id="UP000184267">
    <property type="component" value="Unassembled WGS sequence"/>
</dbReference>
<name>A0A1M2V7Z6_TRAPU</name>
<dbReference type="InterPro" id="IPR048508">
    <property type="entry name" value="LDL"/>
</dbReference>
<keyword evidence="3" id="KW-1185">Reference proteome</keyword>
<dbReference type="Pfam" id="PF21691">
    <property type="entry name" value="LDL"/>
    <property type="match status" value="1"/>
</dbReference>
<organism evidence="2 3">
    <name type="scientific">Trametes pubescens</name>
    <name type="common">White-rot fungus</name>
    <dbReference type="NCBI Taxonomy" id="154538"/>
    <lineage>
        <taxon>Eukaryota</taxon>
        <taxon>Fungi</taxon>
        <taxon>Dikarya</taxon>
        <taxon>Basidiomycota</taxon>
        <taxon>Agaricomycotina</taxon>
        <taxon>Agaricomycetes</taxon>
        <taxon>Polyporales</taxon>
        <taxon>Polyporaceae</taxon>
        <taxon>Trametes</taxon>
    </lineage>
</organism>
<dbReference type="CDD" id="cd22811">
    <property type="entry name" value="agbl-like"/>
    <property type="match status" value="1"/>
</dbReference>
<comment type="caution">
    <text evidence="2">The sequence shown here is derived from an EMBL/GenBank/DDBJ whole genome shotgun (WGS) entry which is preliminary data.</text>
</comment>
<dbReference type="OMA" id="AGGTYDY"/>
<protein>
    <submittedName>
        <fullName evidence="2">Uncharacterized protein</fullName>
    </submittedName>
</protein>
<dbReference type="EMBL" id="MNAD01001602">
    <property type="protein sequence ID" value="OJT03636.1"/>
    <property type="molecule type" value="Genomic_DNA"/>
</dbReference>
<reference evidence="2 3" key="1">
    <citation type="submission" date="2016-10" db="EMBL/GenBank/DDBJ databases">
        <title>Genome sequence of the basidiomycete white-rot fungus Trametes pubescens.</title>
        <authorList>
            <person name="Makela M.R."/>
            <person name="Granchi Z."/>
            <person name="Peng M."/>
            <person name="De Vries R.P."/>
            <person name="Grigoriev I."/>
            <person name="Riley R."/>
            <person name="Hilden K."/>
        </authorList>
    </citation>
    <scope>NUCLEOTIDE SEQUENCE [LARGE SCALE GENOMIC DNA]</scope>
    <source>
        <strain evidence="2 3">FBCC735</strain>
    </source>
</reference>
<feature type="chain" id="PRO_5012205764" evidence="1">
    <location>
        <begin position="23"/>
        <end position="117"/>
    </location>
</feature>
<evidence type="ECO:0000313" key="2">
    <source>
        <dbReference type="EMBL" id="OJT03636.1"/>
    </source>
</evidence>
<keyword evidence="1" id="KW-0732">Signal</keyword>
<sequence>MHLAPLAILAATLASALPTTLAASCYSSGKCSMCETEDSIWSLHQFFCGSDDWAAAAPVSWGWARATLSGRFATQQECWDGFENIIEQCYSSKAGGTYDYDFDGDAAHLDVSFCTCE</sequence>
<accession>A0A1M2V7Z6</accession>
<dbReference type="AlphaFoldDB" id="A0A1M2V7Z6"/>
<evidence type="ECO:0000256" key="1">
    <source>
        <dbReference type="SAM" id="SignalP"/>
    </source>
</evidence>
<dbReference type="OrthoDB" id="4216327at2759"/>
<proteinExistence type="predicted"/>
<gene>
    <name evidence="2" type="ORF">TRAPUB_5664</name>
</gene>
<feature type="signal peptide" evidence="1">
    <location>
        <begin position="1"/>
        <end position="22"/>
    </location>
</feature>
<evidence type="ECO:0000313" key="3">
    <source>
        <dbReference type="Proteomes" id="UP000184267"/>
    </source>
</evidence>